<evidence type="ECO:0000313" key="2">
    <source>
        <dbReference type="EMBL" id="KAL1276061.1"/>
    </source>
</evidence>
<proteinExistence type="predicted"/>
<organism evidence="2 3">
    <name type="scientific">Cirrhinus molitorella</name>
    <name type="common">mud carp</name>
    <dbReference type="NCBI Taxonomy" id="172907"/>
    <lineage>
        <taxon>Eukaryota</taxon>
        <taxon>Metazoa</taxon>
        <taxon>Chordata</taxon>
        <taxon>Craniata</taxon>
        <taxon>Vertebrata</taxon>
        <taxon>Euteleostomi</taxon>
        <taxon>Actinopterygii</taxon>
        <taxon>Neopterygii</taxon>
        <taxon>Teleostei</taxon>
        <taxon>Ostariophysi</taxon>
        <taxon>Cypriniformes</taxon>
        <taxon>Cyprinidae</taxon>
        <taxon>Labeoninae</taxon>
        <taxon>Labeonini</taxon>
        <taxon>Cirrhinus</taxon>
    </lineage>
</organism>
<gene>
    <name evidence="2" type="ORF">QQF64_035684</name>
</gene>
<dbReference type="EMBL" id="JAYMGO010000004">
    <property type="protein sequence ID" value="KAL1276061.1"/>
    <property type="molecule type" value="Genomic_DNA"/>
</dbReference>
<reference evidence="2 3" key="1">
    <citation type="submission" date="2023-09" db="EMBL/GenBank/DDBJ databases">
        <authorList>
            <person name="Wang M."/>
        </authorList>
    </citation>
    <scope>NUCLEOTIDE SEQUENCE [LARGE SCALE GENOMIC DNA]</scope>
    <source>
        <strain evidence="2">GT-2023</strain>
        <tissue evidence="2">Liver</tissue>
    </source>
</reference>
<dbReference type="Proteomes" id="UP001558613">
    <property type="component" value="Unassembled WGS sequence"/>
</dbReference>
<sequence>MGQQVIKLGSVGSTGESGRHPGITPGGVGETHQAGCASEGSDGPRHATERVYADFQPSIAYKVQLPSQQNPCQPFSNETGVAWQMPMTRIRAC</sequence>
<evidence type="ECO:0000256" key="1">
    <source>
        <dbReference type="SAM" id="MobiDB-lite"/>
    </source>
</evidence>
<keyword evidence="3" id="KW-1185">Reference proteome</keyword>
<protein>
    <submittedName>
        <fullName evidence="2">Uncharacterized protein</fullName>
    </submittedName>
</protein>
<accession>A0ABR3NGX7</accession>
<feature type="region of interest" description="Disordered" evidence="1">
    <location>
        <begin position="1"/>
        <end position="49"/>
    </location>
</feature>
<name>A0ABR3NGX7_9TELE</name>
<evidence type="ECO:0000313" key="3">
    <source>
        <dbReference type="Proteomes" id="UP001558613"/>
    </source>
</evidence>
<comment type="caution">
    <text evidence="2">The sequence shown here is derived from an EMBL/GenBank/DDBJ whole genome shotgun (WGS) entry which is preliminary data.</text>
</comment>